<evidence type="ECO:0000313" key="11">
    <source>
        <dbReference type="EMBL" id="ABZ98552.1"/>
    </source>
</evidence>
<dbReference type="OrthoDB" id="9793586at2"/>
<dbReference type="BioCyc" id="LBIF456481:LEPBI_RS12155-MONOMER"/>
<protein>
    <recommendedName>
        <fullName evidence="4">2-dehydropantoate 2-reductase</fullName>
        <ecNumber evidence="3">1.1.1.169</ecNumber>
    </recommendedName>
    <alternativeName>
        <fullName evidence="7">Ketopantoate reductase</fullName>
    </alternativeName>
</protein>
<dbReference type="EC" id="1.1.1.169" evidence="3"/>
<reference evidence="11 12" key="1">
    <citation type="journal article" date="2008" name="PLoS ONE">
        <title>Genome sequence of the saprophyte Leptospira biflexa provides insights into the evolution of Leptospira and the pathogenesis of leptospirosis.</title>
        <authorList>
            <person name="Picardeau M."/>
            <person name="Bulach D.M."/>
            <person name="Bouchier C."/>
            <person name="Zuerner R.L."/>
            <person name="Zidane N."/>
            <person name="Wilson P.J."/>
            <person name="Creno S."/>
            <person name="Kuczek E.S."/>
            <person name="Bommezzadri S."/>
            <person name="Davis J.C."/>
            <person name="McGrath A."/>
            <person name="Johnson M.J."/>
            <person name="Boursaux-Eude C."/>
            <person name="Seemann T."/>
            <person name="Rouy Z."/>
            <person name="Coppel R.L."/>
            <person name="Rood J.I."/>
            <person name="Lajus A."/>
            <person name="Davies J.K."/>
            <person name="Medigue C."/>
            <person name="Adler B."/>
        </authorList>
    </citation>
    <scope>NUCLEOTIDE SEQUENCE [LARGE SCALE GENOMIC DNA]</scope>
    <source>
        <strain evidence="12">Patoc 1 / ATCC 23582 / Paris</strain>
    </source>
</reference>
<dbReference type="HOGENOM" id="CLU_031468_0_0_12"/>
<keyword evidence="12" id="KW-1185">Reference proteome</keyword>
<evidence type="ECO:0000259" key="9">
    <source>
        <dbReference type="Pfam" id="PF02558"/>
    </source>
</evidence>
<evidence type="ECO:0000256" key="4">
    <source>
        <dbReference type="ARBA" id="ARBA00019465"/>
    </source>
</evidence>
<dbReference type="InterPro" id="IPR008927">
    <property type="entry name" value="6-PGluconate_DH-like_C_sf"/>
</dbReference>
<evidence type="ECO:0000256" key="1">
    <source>
        <dbReference type="ARBA" id="ARBA00004994"/>
    </source>
</evidence>
<dbReference type="RefSeq" id="WP_012389413.1">
    <property type="nucleotide sequence ID" value="NC_010602.1"/>
</dbReference>
<evidence type="ECO:0000259" key="10">
    <source>
        <dbReference type="Pfam" id="PF08546"/>
    </source>
</evidence>
<evidence type="ECO:0000256" key="6">
    <source>
        <dbReference type="ARBA" id="ARBA00023002"/>
    </source>
</evidence>
<keyword evidence="5" id="KW-0521">NADP</keyword>
<dbReference type="STRING" id="456481.LEPBI_I2463"/>
<dbReference type="PANTHER" id="PTHR43765:SF2">
    <property type="entry name" value="2-DEHYDROPANTOATE 2-REDUCTASE"/>
    <property type="match status" value="1"/>
</dbReference>
<dbReference type="EMBL" id="CP000786">
    <property type="protein sequence ID" value="ABZ98552.1"/>
    <property type="molecule type" value="Genomic_DNA"/>
</dbReference>
<dbReference type="InterPro" id="IPR013752">
    <property type="entry name" value="KPA_reductase"/>
</dbReference>
<dbReference type="InterPro" id="IPR050838">
    <property type="entry name" value="Ketopantoate_reductase"/>
</dbReference>
<dbReference type="PANTHER" id="PTHR43765">
    <property type="entry name" value="2-DEHYDROPANTOATE 2-REDUCTASE-RELATED"/>
    <property type="match status" value="1"/>
</dbReference>
<evidence type="ECO:0000256" key="8">
    <source>
        <dbReference type="ARBA" id="ARBA00048793"/>
    </source>
</evidence>
<organism evidence="11 12">
    <name type="scientific">Leptospira biflexa serovar Patoc (strain Patoc 1 / ATCC 23582 / Paris)</name>
    <dbReference type="NCBI Taxonomy" id="456481"/>
    <lineage>
        <taxon>Bacteria</taxon>
        <taxon>Pseudomonadati</taxon>
        <taxon>Spirochaetota</taxon>
        <taxon>Spirochaetia</taxon>
        <taxon>Leptospirales</taxon>
        <taxon>Leptospiraceae</taxon>
        <taxon>Leptospira</taxon>
    </lineage>
</organism>
<dbReference type="Pfam" id="PF02558">
    <property type="entry name" value="ApbA"/>
    <property type="match status" value="1"/>
</dbReference>
<dbReference type="AlphaFoldDB" id="B0SLG6"/>
<dbReference type="InterPro" id="IPR013332">
    <property type="entry name" value="KPR_N"/>
</dbReference>
<dbReference type="GO" id="GO:0005737">
    <property type="term" value="C:cytoplasm"/>
    <property type="evidence" value="ECO:0007669"/>
    <property type="project" value="TreeGrafter"/>
</dbReference>
<evidence type="ECO:0000313" key="12">
    <source>
        <dbReference type="Proteomes" id="UP000001847"/>
    </source>
</evidence>
<dbReference type="KEGG" id="lbi:LEPBI_I2463"/>
<evidence type="ECO:0000256" key="3">
    <source>
        <dbReference type="ARBA" id="ARBA00013014"/>
    </source>
</evidence>
<comment type="pathway">
    <text evidence="1">Cofactor biosynthesis; (R)-pantothenate biosynthesis; (R)-pantoate from 3-methyl-2-oxobutanoate: step 2/2.</text>
</comment>
<dbReference type="Pfam" id="PF08546">
    <property type="entry name" value="ApbA_C"/>
    <property type="match status" value="1"/>
</dbReference>
<dbReference type="GO" id="GO:0008677">
    <property type="term" value="F:2-dehydropantoate 2-reductase activity"/>
    <property type="evidence" value="ECO:0007669"/>
    <property type="project" value="UniProtKB-EC"/>
</dbReference>
<dbReference type="InterPro" id="IPR013328">
    <property type="entry name" value="6PGD_dom2"/>
</dbReference>
<feature type="domain" description="Ketopantoate reductase N-terminal" evidence="9">
    <location>
        <begin position="8"/>
        <end position="153"/>
    </location>
</feature>
<dbReference type="Gene3D" id="3.40.50.720">
    <property type="entry name" value="NAD(P)-binding Rossmann-like Domain"/>
    <property type="match status" value="1"/>
</dbReference>
<dbReference type="SUPFAM" id="SSF48179">
    <property type="entry name" value="6-phosphogluconate dehydrogenase C-terminal domain-like"/>
    <property type="match status" value="1"/>
</dbReference>
<evidence type="ECO:0000256" key="7">
    <source>
        <dbReference type="ARBA" id="ARBA00032024"/>
    </source>
</evidence>
<comment type="catalytic activity">
    <reaction evidence="8">
        <text>(R)-pantoate + NADP(+) = 2-dehydropantoate + NADPH + H(+)</text>
        <dbReference type="Rhea" id="RHEA:16233"/>
        <dbReference type="ChEBI" id="CHEBI:11561"/>
        <dbReference type="ChEBI" id="CHEBI:15378"/>
        <dbReference type="ChEBI" id="CHEBI:15980"/>
        <dbReference type="ChEBI" id="CHEBI:57783"/>
        <dbReference type="ChEBI" id="CHEBI:58349"/>
        <dbReference type="EC" id="1.1.1.169"/>
    </reaction>
</comment>
<sequence>MNDFFPSIAICGIGSVTVTIVHAFHQNKVPFKILCKDQTRFDFLKEKPIQFKDPDGKIIKIDLGDHLTLIQDSKDKFDFIFLGCKNQSLNEYLSITENALDSNGKWILIQNGLPETHFPNLMEKLIGGVVGWNTQVLSDGTYFQSNPGSLILGGCNQTKLNPIWPSLLHPWIEVKLTEEILGYRWHKLAINAIINGLAASKQLSLGQLFLNEEGRKEAISILTEVKQLMFFLKIKEGVVPGSVPIHKLGDGKGALPVWIRHLILIFLGLKYFKIRTSMVQDLDHKRKTEINYINGEIVKIAGLHKIPVPANLKVLNEVLKLESE</sequence>
<keyword evidence="6 11" id="KW-0560">Oxidoreductase</keyword>
<proteinExistence type="inferred from homology"/>
<feature type="domain" description="Ketopantoate reductase C-terminal" evidence="10">
    <location>
        <begin position="180"/>
        <end position="318"/>
    </location>
</feature>
<evidence type="ECO:0000256" key="5">
    <source>
        <dbReference type="ARBA" id="ARBA00022857"/>
    </source>
</evidence>
<dbReference type="GO" id="GO:0050661">
    <property type="term" value="F:NADP binding"/>
    <property type="evidence" value="ECO:0007669"/>
    <property type="project" value="TreeGrafter"/>
</dbReference>
<dbReference type="Gene3D" id="1.10.1040.10">
    <property type="entry name" value="N-(1-d-carboxylethyl)-l-norvaline Dehydrogenase, domain 2"/>
    <property type="match status" value="1"/>
</dbReference>
<gene>
    <name evidence="11" type="primary">panE</name>
    <name evidence="11" type="ordered locus">LEPBI_I2463</name>
</gene>
<name>B0SLG6_LEPBP</name>
<comment type="similarity">
    <text evidence="2">Belongs to the ketopantoate reductase family.</text>
</comment>
<accession>B0SLG6</accession>
<evidence type="ECO:0000256" key="2">
    <source>
        <dbReference type="ARBA" id="ARBA00007870"/>
    </source>
</evidence>
<dbReference type="Proteomes" id="UP000001847">
    <property type="component" value="Chromosome I"/>
</dbReference>